<accession>A0A0A2XW16</accession>
<reference evidence="2 3" key="1">
    <citation type="submission" date="2014-08" db="EMBL/GenBank/DDBJ databases">
        <title>Chaperone-usher fimbriae in a diverse selection of Gallibacterium genomes.</title>
        <authorList>
            <person name="Kudirkiene E."/>
            <person name="Bager R.J."/>
            <person name="Johnson T.J."/>
            <person name="Bojesen A.M."/>
        </authorList>
    </citation>
    <scope>NUCLEOTIDE SEQUENCE [LARGE SCALE GENOMIC DNA]</scope>
    <source>
        <strain evidence="2 3">CCM5974</strain>
    </source>
</reference>
<dbReference type="eggNOG" id="ENOG5031HWZ">
    <property type="taxonomic scope" value="Bacteria"/>
</dbReference>
<dbReference type="STRING" id="155515.JP36_10160"/>
<evidence type="ECO:0000313" key="2">
    <source>
        <dbReference type="EMBL" id="KGQ36483.1"/>
    </source>
</evidence>
<evidence type="ECO:0000256" key="1">
    <source>
        <dbReference type="SAM" id="SignalP"/>
    </source>
</evidence>
<proteinExistence type="predicted"/>
<protein>
    <recommendedName>
        <fullName evidence="4">Lipoprotein</fullName>
    </recommendedName>
</protein>
<feature type="chain" id="PRO_5002008058" description="Lipoprotein" evidence="1">
    <location>
        <begin position="29"/>
        <end position="75"/>
    </location>
</feature>
<feature type="signal peptide" evidence="1">
    <location>
        <begin position="1"/>
        <end position="28"/>
    </location>
</feature>
<dbReference type="Proteomes" id="UP000030539">
    <property type="component" value="Unassembled WGS sequence"/>
</dbReference>
<evidence type="ECO:0000313" key="3">
    <source>
        <dbReference type="Proteomes" id="UP000030539"/>
    </source>
</evidence>
<evidence type="ECO:0008006" key="4">
    <source>
        <dbReference type="Google" id="ProtNLM"/>
    </source>
</evidence>
<gene>
    <name evidence="2" type="ORF">JP36_10160</name>
</gene>
<keyword evidence="1" id="KW-0732">Signal</keyword>
<dbReference type="AlphaFoldDB" id="A0A0A2XW16"/>
<comment type="caution">
    <text evidence="2">The sequence shown here is derived from an EMBL/GenBank/DDBJ whole genome shotgun (WGS) entry which is preliminary data.</text>
</comment>
<dbReference type="PROSITE" id="PS51257">
    <property type="entry name" value="PROKAR_LIPOPROTEIN"/>
    <property type="match status" value="1"/>
</dbReference>
<dbReference type="EMBL" id="JPXX01000029">
    <property type="protein sequence ID" value="KGQ36483.1"/>
    <property type="molecule type" value="Genomic_DNA"/>
</dbReference>
<organism evidence="2 3">
    <name type="scientific">Gallibacterium genomosp. 1</name>
    <dbReference type="NCBI Taxonomy" id="155515"/>
    <lineage>
        <taxon>Bacteria</taxon>
        <taxon>Pseudomonadati</taxon>
        <taxon>Pseudomonadota</taxon>
        <taxon>Gammaproteobacteria</taxon>
        <taxon>Pasteurellales</taxon>
        <taxon>Pasteurellaceae</taxon>
        <taxon>Gallibacterium</taxon>
    </lineage>
</organism>
<sequence>MQNNVKRLSKLTAVLLLTALMSSCSQKAGIVRISGCASFGLIYPSRKDTDDTKRQVLNHNLTYERVCGGQNGSAN</sequence>
<name>A0A0A2XW16_9PAST</name>